<dbReference type="Gene3D" id="1.10.30.50">
    <property type="match status" value="1"/>
</dbReference>
<dbReference type="OrthoDB" id="9816185at2"/>
<dbReference type="AlphaFoldDB" id="A0A345P7K8"/>
<reference evidence="1 2" key="1">
    <citation type="submission" date="2018-07" db="EMBL/GenBank/DDBJ databases">
        <title>Genome sequencing of Moraxellaceae gen. HYN0046.</title>
        <authorList>
            <person name="Kim M."/>
            <person name="Yi H."/>
        </authorList>
    </citation>
    <scope>NUCLEOTIDE SEQUENCE [LARGE SCALE GENOMIC DNA]</scope>
    <source>
        <strain evidence="1 2">HYN0046</strain>
    </source>
</reference>
<dbReference type="RefSeq" id="WP_114899376.1">
    <property type="nucleotide sequence ID" value="NZ_CP031222.1"/>
</dbReference>
<dbReference type="KEGG" id="mbah:HYN46_10700"/>
<dbReference type="Proteomes" id="UP000253940">
    <property type="component" value="Chromosome"/>
</dbReference>
<keyword evidence="2" id="KW-1185">Reference proteome</keyword>
<proteinExistence type="predicted"/>
<evidence type="ECO:0000313" key="1">
    <source>
        <dbReference type="EMBL" id="AXI03267.1"/>
    </source>
</evidence>
<name>A0A345P7K8_9GAMM</name>
<protein>
    <recommendedName>
        <fullName evidence="3">HNH endonuclease</fullName>
    </recommendedName>
</protein>
<organism evidence="1 2">
    <name type="scientific">Aquirhabdus parva</name>
    <dbReference type="NCBI Taxonomy" id="2283318"/>
    <lineage>
        <taxon>Bacteria</taxon>
        <taxon>Pseudomonadati</taxon>
        <taxon>Pseudomonadota</taxon>
        <taxon>Gammaproteobacteria</taxon>
        <taxon>Moraxellales</taxon>
        <taxon>Moraxellaceae</taxon>
        <taxon>Aquirhabdus</taxon>
    </lineage>
</organism>
<dbReference type="EMBL" id="CP031222">
    <property type="protein sequence ID" value="AXI03267.1"/>
    <property type="molecule type" value="Genomic_DNA"/>
</dbReference>
<evidence type="ECO:0000313" key="2">
    <source>
        <dbReference type="Proteomes" id="UP000253940"/>
    </source>
</evidence>
<evidence type="ECO:0008006" key="3">
    <source>
        <dbReference type="Google" id="ProtNLM"/>
    </source>
</evidence>
<gene>
    <name evidence="1" type="ORF">HYN46_10700</name>
</gene>
<accession>A0A345P7K8</accession>
<sequence length="213" mass="24776">MIAHVTFSHQENQYISDHINQGKGWACTDTEFVALKSKIKDHYIRVQSNRCCYCYHYYASNHHAIWDIEHILYKEGYSRFLLEPKNLAASCKECNQFKHQTDVLVPVSRSFTRLPRSSARYKIVHPIFDVYLDHIDVQDLGGGKYLLCPKTKKGSETFTICNLFRFHLIYGGYSGLLNTQRDKLLRIAEDLKDTLGENSEHLKTIVRIAFAIR</sequence>